<name>A0A1G5SAX4_9PROT</name>
<proteinExistence type="inferred from homology"/>
<keyword evidence="2" id="KW-1133">Transmembrane helix</keyword>
<keyword evidence="4" id="KW-1185">Reference proteome</keyword>
<dbReference type="InterPro" id="IPR003423">
    <property type="entry name" value="OMP_efflux"/>
</dbReference>
<accession>A0A1G5SAX4</accession>
<evidence type="ECO:0000256" key="1">
    <source>
        <dbReference type="ARBA" id="ARBA00007613"/>
    </source>
</evidence>
<keyword evidence="2" id="KW-0472">Membrane</keyword>
<dbReference type="SUPFAM" id="SSF56954">
    <property type="entry name" value="Outer membrane efflux proteins (OEP)"/>
    <property type="match status" value="1"/>
</dbReference>
<keyword evidence="2" id="KW-0812">Transmembrane</keyword>
<dbReference type="STRING" id="51642.NSMM_150092"/>
<evidence type="ECO:0000256" key="2">
    <source>
        <dbReference type="SAM" id="Phobius"/>
    </source>
</evidence>
<protein>
    <submittedName>
        <fullName evidence="3">Outer membrane efflux protein</fullName>
    </submittedName>
</protein>
<dbReference type="AlphaFoldDB" id="A0A1G5SAX4"/>
<dbReference type="Proteomes" id="UP000198729">
    <property type="component" value="Unassembled WGS sequence"/>
</dbReference>
<evidence type="ECO:0000313" key="3">
    <source>
        <dbReference type="EMBL" id="SCZ84354.1"/>
    </source>
</evidence>
<gene>
    <name evidence="3" type="primary">czcC</name>
    <name evidence="3" type="ORF">NSMM_150092</name>
</gene>
<evidence type="ECO:0000313" key="4">
    <source>
        <dbReference type="Proteomes" id="UP000198729"/>
    </source>
</evidence>
<dbReference type="InterPro" id="IPR010131">
    <property type="entry name" value="MdtP/NodT-like"/>
</dbReference>
<dbReference type="PANTHER" id="PTHR30203:SF24">
    <property type="entry name" value="BLR4935 PROTEIN"/>
    <property type="match status" value="1"/>
</dbReference>
<feature type="transmembrane region" description="Helical" evidence="2">
    <location>
        <begin position="29"/>
        <end position="50"/>
    </location>
</feature>
<dbReference type="Gene3D" id="1.20.1600.10">
    <property type="entry name" value="Outer membrane efflux proteins (OEP)"/>
    <property type="match status" value="1"/>
</dbReference>
<comment type="similarity">
    <text evidence="1">Belongs to the outer membrane factor (OMF) (TC 1.B.17) family.</text>
</comment>
<dbReference type="EMBL" id="FMWO01000020">
    <property type="protein sequence ID" value="SCZ84354.1"/>
    <property type="molecule type" value="Genomic_DNA"/>
</dbReference>
<dbReference type="PANTHER" id="PTHR30203">
    <property type="entry name" value="OUTER MEMBRANE CATION EFFLUX PROTEIN"/>
    <property type="match status" value="1"/>
</dbReference>
<reference evidence="3 4" key="1">
    <citation type="submission" date="2016-10" db="EMBL/GenBank/DDBJ databases">
        <authorList>
            <person name="de Groot N.N."/>
        </authorList>
    </citation>
    <scope>NUCLEOTIDE SEQUENCE [LARGE SCALE GENOMIC DNA]</scope>
    <source>
        <strain evidence="3">1</strain>
    </source>
</reference>
<dbReference type="Pfam" id="PF02321">
    <property type="entry name" value="OEP"/>
    <property type="match status" value="2"/>
</dbReference>
<sequence length="470" mass="52956">MCCNQSRIAYSPADTTKLNMRSWMHIGRAMAGLILVVTGVLVVLGDVAVAQTSSPVMDQYIDREASLPNMVSINTLTLPQALELVMQNNPELTAAAREISALEGTKLQASVFRNPDFITETEEINSHNRNIQPFVTLRISQLFELGGKRHARMNVAGMSQEVAQQAYEVKRVDIMARTADTFIDVLEGQALVDVLENTLQLTELALSTANKRVAADKAPPMEAIRSKVNLSTVGVELEQARRNLAAAKTRLALLWGEHTPQFSLVQGELESFVTIPGLDRLLEYIETNPVLLQSSKQITQREAMLDLENARRIPDIRLGAAIRRYLELDQNTALLDMSIPIPIFDRNQGNRLEAQQRIYQARDQRMAVELQLRTELTRVYESLLAAQRETQTLRDEVLPGAQKAFELTNRGYQLGKFSFLEMLDAQRVFFQNRTLYVRALANYQRLVNALERLVAAPLEHFTIRRNGNNQ</sequence>
<organism evidence="3 4">
    <name type="scientific">Nitrosomonas mobilis</name>
    <dbReference type="NCBI Taxonomy" id="51642"/>
    <lineage>
        <taxon>Bacteria</taxon>
        <taxon>Pseudomonadati</taxon>
        <taxon>Pseudomonadota</taxon>
        <taxon>Betaproteobacteria</taxon>
        <taxon>Nitrosomonadales</taxon>
        <taxon>Nitrosomonadaceae</taxon>
        <taxon>Nitrosomonas</taxon>
    </lineage>
</organism>
<dbReference type="GO" id="GO:0015562">
    <property type="term" value="F:efflux transmembrane transporter activity"/>
    <property type="evidence" value="ECO:0007669"/>
    <property type="project" value="InterPro"/>
</dbReference>